<evidence type="ECO:0000256" key="3">
    <source>
        <dbReference type="ARBA" id="ARBA00022692"/>
    </source>
</evidence>
<keyword evidence="3 6" id="KW-0812">Transmembrane</keyword>
<evidence type="ECO:0000256" key="5">
    <source>
        <dbReference type="ARBA" id="ARBA00023136"/>
    </source>
</evidence>
<feature type="transmembrane region" description="Helical" evidence="6">
    <location>
        <begin position="130"/>
        <end position="147"/>
    </location>
</feature>
<dbReference type="InterPro" id="IPR000109">
    <property type="entry name" value="POT_fam"/>
</dbReference>
<dbReference type="Gene3D" id="1.20.1250.20">
    <property type="entry name" value="MFS general substrate transporter like domains"/>
    <property type="match status" value="1"/>
</dbReference>
<dbReference type="Pfam" id="PF00854">
    <property type="entry name" value="PTR2"/>
    <property type="match status" value="1"/>
</dbReference>
<evidence type="ECO:0000256" key="1">
    <source>
        <dbReference type="ARBA" id="ARBA00004141"/>
    </source>
</evidence>
<feature type="transmembrane region" description="Helical" evidence="6">
    <location>
        <begin position="329"/>
        <end position="350"/>
    </location>
</feature>
<feature type="transmembrane region" description="Helical" evidence="6">
    <location>
        <begin position="480"/>
        <end position="500"/>
    </location>
</feature>
<evidence type="ECO:0000256" key="4">
    <source>
        <dbReference type="ARBA" id="ARBA00022989"/>
    </source>
</evidence>
<feature type="transmembrane region" description="Helical" evidence="6">
    <location>
        <begin position="71"/>
        <end position="91"/>
    </location>
</feature>
<dbReference type="PANTHER" id="PTHR11654">
    <property type="entry name" value="OLIGOPEPTIDE TRANSPORTER-RELATED"/>
    <property type="match status" value="1"/>
</dbReference>
<evidence type="ECO:0000256" key="2">
    <source>
        <dbReference type="ARBA" id="ARBA00005982"/>
    </source>
</evidence>
<comment type="subcellular location">
    <subcellularLocation>
        <location evidence="1">Membrane</location>
        <topology evidence="1">Multi-pass membrane protein</topology>
    </subcellularLocation>
</comment>
<feature type="transmembrane region" description="Helical" evidence="6">
    <location>
        <begin position="185"/>
        <end position="205"/>
    </location>
</feature>
<sequence length="507" mass="57408">MEKLEDNSIEVTQLLTRPKDYVKGVPGNIKLASKLVIVTELCERFTFYGITVMLPNYLIDGFGMTSAGTVLRAKIFSFLAYFFTIVGALVADEWFGKFRTVMAFSVWYLVGTVIMSATSMDHLPESTREIGFMVAIYAFIAFGTGGIKANVSSFVAEQVDPEFKQTSKPGIYIDPKLAVQRCYRYFYWAINTGAIFGLAVCPQLVKRFGYYAGFWSTAVVNFVGFAIFFLGRSRYIMMNPSESALKKTIMCVRYAWARRGTDGGSGVIHWLDHAKGDHTEPWDDEFVDGLKRCITVIKILSFLPIYWMLYMNVSDNFILQARRMTEPSWISSDQLILMVQLSIVVLIPVYDRFLIPFLLHRNIKFGPIKRIVIGFLLITLGFVYATITQVRIYRSPPFYNFEGADISAKNDISLWWQIPAFVLLGSSEIFASVTSLEIAYALSPPELKSLMNSFALFTICIGNLLGMSLSSLSYDPMILNVYIGEAVAMLITTIAFFFCFRHFDKTY</sequence>
<keyword evidence="5 6" id="KW-0472">Membrane</keyword>
<dbReference type="InterPro" id="IPR036259">
    <property type="entry name" value="MFS_trans_sf"/>
</dbReference>
<feature type="transmembrane region" description="Helical" evidence="6">
    <location>
        <begin position="211"/>
        <end position="231"/>
    </location>
</feature>
<dbReference type="EMBL" id="LSSL01001178">
    <property type="protein sequence ID" value="OLY82916.1"/>
    <property type="molecule type" value="Genomic_DNA"/>
</dbReference>
<comment type="similarity">
    <text evidence="2">Belongs to the major facilitator superfamily. Proton-dependent oligopeptide transporter (POT/PTR) (TC 2.A.17) family.</text>
</comment>
<dbReference type="AlphaFoldDB" id="A0A1R0H198"/>
<feature type="transmembrane region" description="Helical" evidence="6">
    <location>
        <begin position="454"/>
        <end position="474"/>
    </location>
</feature>
<protein>
    <submittedName>
        <fullName evidence="7">Putative peptide transporter ptr2</fullName>
    </submittedName>
</protein>
<reference evidence="7 8" key="1">
    <citation type="journal article" date="2016" name="Mol. Biol. Evol.">
        <title>Genome-Wide Survey of Gut Fungi (Harpellales) Reveals the First Horizontally Transferred Ubiquitin Gene from a Mosquito Host.</title>
        <authorList>
            <person name="Wang Y."/>
            <person name="White M.M."/>
            <person name="Kvist S."/>
            <person name="Moncalvo J.M."/>
        </authorList>
    </citation>
    <scope>NUCLEOTIDE SEQUENCE [LARGE SCALE GENOMIC DNA]</scope>
    <source>
        <strain evidence="7 8">ALG-7-W6</strain>
    </source>
</reference>
<dbReference type="SUPFAM" id="SSF103473">
    <property type="entry name" value="MFS general substrate transporter"/>
    <property type="match status" value="1"/>
</dbReference>
<dbReference type="OrthoDB" id="8904098at2759"/>
<proteinExistence type="inferred from homology"/>
<feature type="transmembrane region" description="Helical" evidence="6">
    <location>
        <begin position="98"/>
        <end position="118"/>
    </location>
</feature>
<keyword evidence="8" id="KW-1185">Reference proteome</keyword>
<dbReference type="GO" id="GO:0022857">
    <property type="term" value="F:transmembrane transporter activity"/>
    <property type="evidence" value="ECO:0007669"/>
    <property type="project" value="InterPro"/>
</dbReference>
<feature type="transmembrane region" description="Helical" evidence="6">
    <location>
        <begin position="371"/>
        <end position="394"/>
    </location>
</feature>
<evidence type="ECO:0000313" key="8">
    <source>
        <dbReference type="Proteomes" id="UP000187455"/>
    </source>
</evidence>
<evidence type="ECO:0000313" key="7">
    <source>
        <dbReference type="EMBL" id="OLY82916.1"/>
    </source>
</evidence>
<dbReference type="Proteomes" id="UP000187455">
    <property type="component" value="Unassembled WGS sequence"/>
</dbReference>
<evidence type="ECO:0000256" key="6">
    <source>
        <dbReference type="SAM" id="Phobius"/>
    </source>
</evidence>
<accession>A0A1R0H198</accession>
<gene>
    <name evidence="7" type="ORF">AYI68_g2952</name>
</gene>
<organism evidence="7 8">
    <name type="scientific">Smittium mucronatum</name>
    <dbReference type="NCBI Taxonomy" id="133383"/>
    <lineage>
        <taxon>Eukaryota</taxon>
        <taxon>Fungi</taxon>
        <taxon>Fungi incertae sedis</taxon>
        <taxon>Zoopagomycota</taxon>
        <taxon>Kickxellomycotina</taxon>
        <taxon>Harpellomycetes</taxon>
        <taxon>Harpellales</taxon>
        <taxon>Legeriomycetaceae</taxon>
        <taxon>Smittium</taxon>
    </lineage>
</organism>
<name>A0A1R0H198_9FUNG</name>
<comment type="caution">
    <text evidence="7">The sequence shown here is derived from an EMBL/GenBank/DDBJ whole genome shotgun (WGS) entry which is preliminary data.</text>
</comment>
<feature type="transmembrane region" description="Helical" evidence="6">
    <location>
        <begin position="414"/>
        <end position="442"/>
    </location>
</feature>
<dbReference type="GO" id="GO:0016020">
    <property type="term" value="C:membrane"/>
    <property type="evidence" value="ECO:0007669"/>
    <property type="project" value="UniProtKB-SubCell"/>
</dbReference>
<keyword evidence="4 6" id="KW-1133">Transmembrane helix</keyword>